<evidence type="ECO:0000313" key="2">
    <source>
        <dbReference type="Proteomes" id="UP001501468"/>
    </source>
</evidence>
<dbReference type="Proteomes" id="UP001501468">
    <property type="component" value="Unassembled WGS sequence"/>
</dbReference>
<reference evidence="2" key="1">
    <citation type="journal article" date="2019" name="Int. J. Syst. Evol. Microbiol.">
        <title>The Global Catalogue of Microorganisms (GCM) 10K type strain sequencing project: providing services to taxonomists for standard genome sequencing and annotation.</title>
        <authorList>
            <consortium name="The Broad Institute Genomics Platform"/>
            <consortium name="The Broad Institute Genome Sequencing Center for Infectious Disease"/>
            <person name="Wu L."/>
            <person name="Ma J."/>
        </authorList>
    </citation>
    <scope>NUCLEOTIDE SEQUENCE [LARGE SCALE GENOMIC DNA]</scope>
    <source>
        <strain evidence="2">JCM 17125</strain>
    </source>
</reference>
<keyword evidence="2" id="KW-1185">Reference proteome</keyword>
<gene>
    <name evidence="1" type="ORF">GCM10022399_33780</name>
</gene>
<accession>A0ABP7E689</accession>
<comment type="caution">
    <text evidence="1">The sequence shown here is derived from an EMBL/GenBank/DDBJ whole genome shotgun (WGS) entry which is preliminary data.</text>
</comment>
<dbReference type="RefSeq" id="WP_344949200.1">
    <property type="nucleotide sequence ID" value="NZ_BAABDC010000006.1"/>
</dbReference>
<dbReference type="EMBL" id="BAABDC010000006">
    <property type="protein sequence ID" value="GAA3714351.1"/>
    <property type="molecule type" value="Genomic_DNA"/>
</dbReference>
<evidence type="ECO:0008006" key="3">
    <source>
        <dbReference type="Google" id="ProtNLM"/>
    </source>
</evidence>
<organism evidence="1 2">
    <name type="scientific">Terrabacter ginsenosidimutans</name>
    <dbReference type="NCBI Taxonomy" id="490575"/>
    <lineage>
        <taxon>Bacteria</taxon>
        <taxon>Bacillati</taxon>
        <taxon>Actinomycetota</taxon>
        <taxon>Actinomycetes</taxon>
        <taxon>Micrococcales</taxon>
        <taxon>Intrasporangiaceae</taxon>
        <taxon>Terrabacter</taxon>
    </lineage>
</organism>
<name>A0ABP7E689_9MICO</name>
<proteinExistence type="predicted"/>
<evidence type="ECO:0000313" key="1">
    <source>
        <dbReference type="EMBL" id="GAA3714351.1"/>
    </source>
</evidence>
<protein>
    <recommendedName>
        <fullName evidence="3">MmcQ/YjbR family DNA-binding protein</fullName>
    </recommendedName>
</protein>
<sequence>MTLDDVDDYLRTLDGVGARRTGGRRSWHVDGLLVARADAPGTLLVRLGGRDREALVTAEPDTFGVPPRWEAHAKVQADLAGDADAIRRALRLAWEQQRTARTGS</sequence>